<comment type="caution">
    <text evidence="1">The sequence shown here is derived from an EMBL/GenBank/DDBJ whole genome shotgun (WGS) entry which is preliminary data.</text>
</comment>
<dbReference type="EMBL" id="PVWK01000043">
    <property type="protein sequence ID" value="PSB31014.1"/>
    <property type="molecule type" value="Genomic_DNA"/>
</dbReference>
<dbReference type="SUPFAM" id="SSF52540">
    <property type="entry name" value="P-loop containing nucleoside triphosphate hydrolases"/>
    <property type="match status" value="1"/>
</dbReference>
<dbReference type="AlphaFoldDB" id="A0A2T1EE72"/>
<dbReference type="OrthoDB" id="9787585at2"/>
<name>A0A2T1EE72_9CYAN</name>
<protein>
    <submittedName>
        <fullName evidence="1">DNA helicase</fullName>
    </submittedName>
</protein>
<keyword evidence="1" id="KW-0347">Helicase</keyword>
<dbReference type="GO" id="GO:0003677">
    <property type="term" value="F:DNA binding"/>
    <property type="evidence" value="ECO:0007669"/>
    <property type="project" value="InterPro"/>
</dbReference>
<dbReference type="PANTHER" id="PTHR11070:SF2">
    <property type="entry name" value="ATP-DEPENDENT DNA HELICASE SRS2"/>
    <property type="match status" value="1"/>
</dbReference>
<sequence length="634" mass="71599">MTFPALNPERRISPLPSELATLRTALTPGEIEVLTFFDRNLALEWEIYIQPHLNGLRPDFVLLNPNVGIAVFEVKDWNLAAMSYHVKFSQDQQRQNQNRESALWATKGGESFRIKDNPVEKVILYKNSIANLYCPQGNNSSIDQDNNYLALITAGVIVTTATTQEIESLFHPFYVDRNLLEKAKQYHPLAGSDALQANDLSVVFPSSERTDSSLMKPGTADALRRWLVEPDFAATQRQPLELDAKQRQLATNRTVSGYRRIRGSAGSGKSLVLAARAAHLSSEKKQVLVVSYNITLWHYLRDLAVRYPVPTRTINQTTTWLHFHEWCKRVICNEAGLANEYNALWQDGEDISEVLETEIVALTNQAIDIAGSSLTTYDAILVDEGQDYNPFWWNTLRRVLRPGGEMVLVADETQDLYQRARSWTEEEMNGVGFKGPWVRLDICYRLPPALIQTLTDFAEQYLPQVKLNLPKAESPELDQYPVSLRWVQLKTTDGVAEECVNAMLKISGSADPVVAYADITLLVPTHHIGLAAVAKLESQNFEVRHVFDQKQQKQKSRKMAFFMGDARIKACTIHSFKGWEARYIVIAITPDTDLEAAYVAMSRLKRHNEGSYLTVICSNPALEAFGETWTKSCT</sequence>
<keyword evidence="1" id="KW-0067">ATP-binding</keyword>
<dbReference type="InterPro" id="IPR027417">
    <property type="entry name" value="P-loop_NTPase"/>
</dbReference>
<dbReference type="PANTHER" id="PTHR11070">
    <property type="entry name" value="UVRD / RECB / PCRA DNA HELICASE FAMILY MEMBER"/>
    <property type="match status" value="1"/>
</dbReference>
<dbReference type="GO" id="GO:0033202">
    <property type="term" value="C:DNA helicase complex"/>
    <property type="evidence" value="ECO:0007669"/>
    <property type="project" value="TreeGrafter"/>
</dbReference>
<evidence type="ECO:0000313" key="2">
    <source>
        <dbReference type="Proteomes" id="UP000239576"/>
    </source>
</evidence>
<dbReference type="Gene3D" id="3.40.50.300">
    <property type="entry name" value="P-loop containing nucleotide triphosphate hydrolases"/>
    <property type="match status" value="2"/>
</dbReference>
<keyword evidence="2" id="KW-1185">Reference proteome</keyword>
<keyword evidence="1" id="KW-0378">Hydrolase</keyword>
<proteinExistence type="predicted"/>
<dbReference type="GO" id="GO:0005829">
    <property type="term" value="C:cytosol"/>
    <property type="evidence" value="ECO:0007669"/>
    <property type="project" value="TreeGrafter"/>
</dbReference>
<evidence type="ECO:0000313" key="1">
    <source>
        <dbReference type="EMBL" id="PSB31014.1"/>
    </source>
</evidence>
<keyword evidence="1" id="KW-0547">Nucleotide-binding</keyword>
<dbReference type="Proteomes" id="UP000239576">
    <property type="component" value="Unassembled WGS sequence"/>
</dbReference>
<dbReference type="InterPro" id="IPR000212">
    <property type="entry name" value="DNA_helicase_UvrD/REP"/>
</dbReference>
<accession>A0A2T1EE72</accession>
<dbReference type="GO" id="GO:0000725">
    <property type="term" value="P:recombinational repair"/>
    <property type="evidence" value="ECO:0007669"/>
    <property type="project" value="TreeGrafter"/>
</dbReference>
<reference evidence="1 2" key="2">
    <citation type="submission" date="2018-03" db="EMBL/GenBank/DDBJ databases">
        <title>The ancient ancestry and fast evolution of plastids.</title>
        <authorList>
            <person name="Moore K.R."/>
            <person name="Magnabosco C."/>
            <person name="Momper L."/>
            <person name="Gold D.A."/>
            <person name="Bosak T."/>
            <person name="Fournier G.P."/>
        </authorList>
    </citation>
    <scope>NUCLEOTIDE SEQUENCE [LARGE SCALE GENOMIC DNA]</scope>
    <source>
        <strain evidence="1 2">ULC18</strain>
    </source>
</reference>
<dbReference type="GO" id="GO:0005524">
    <property type="term" value="F:ATP binding"/>
    <property type="evidence" value="ECO:0007669"/>
    <property type="project" value="InterPro"/>
</dbReference>
<organism evidence="1 2">
    <name type="scientific">Stenomitos frigidus ULC18</name>
    <dbReference type="NCBI Taxonomy" id="2107698"/>
    <lineage>
        <taxon>Bacteria</taxon>
        <taxon>Bacillati</taxon>
        <taxon>Cyanobacteriota</taxon>
        <taxon>Cyanophyceae</taxon>
        <taxon>Leptolyngbyales</taxon>
        <taxon>Leptolyngbyaceae</taxon>
        <taxon>Stenomitos</taxon>
    </lineage>
</organism>
<dbReference type="RefSeq" id="WP_106255744.1">
    <property type="nucleotide sequence ID" value="NZ_CAWNSW010000051.1"/>
</dbReference>
<gene>
    <name evidence="1" type="ORF">C7B82_07805</name>
</gene>
<dbReference type="GO" id="GO:0043138">
    <property type="term" value="F:3'-5' DNA helicase activity"/>
    <property type="evidence" value="ECO:0007669"/>
    <property type="project" value="TreeGrafter"/>
</dbReference>
<reference evidence="2" key="1">
    <citation type="submission" date="2018-02" db="EMBL/GenBank/DDBJ databases">
        <authorList>
            <person name="Moore K."/>
            <person name="Momper L."/>
        </authorList>
    </citation>
    <scope>NUCLEOTIDE SEQUENCE [LARGE SCALE GENOMIC DNA]</scope>
    <source>
        <strain evidence="2">ULC18</strain>
    </source>
</reference>
<dbReference type="Pfam" id="PF13245">
    <property type="entry name" value="AAA_19"/>
    <property type="match status" value="1"/>
</dbReference>